<keyword evidence="2" id="KW-1185">Reference proteome</keyword>
<dbReference type="EMBL" id="KI517392">
    <property type="protein sequence ID" value="ESQ50604.1"/>
    <property type="molecule type" value="Genomic_DNA"/>
</dbReference>
<protein>
    <submittedName>
        <fullName evidence="1">Uncharacterized protein</fullName>
    </submittedName>
</protein>
<dbReference type="Gramene" id="ESQ50604">
    <property type="protein sequence ID" value="ESQ50604"/>
    <property type="gene ID" value="EUTSA_v10022955mg"/>
</dbReference>
<dbReference type="Proteomes" id="UP000030689">
    <property type="component" value="Unassembled WGS sequence"/>
</dbReference>
<reference evidence="1 2" key="1">
    <citation type="journal article" date="2013" name="Front. Plant Sci.">
        <title>The Reference Genome of the Halophytic Plant Eutrema salsugineum.</title>
        <authorList>
            <person name="Yang R."/>
            <person name="Jarvis D.E."/>
            <person name="Chen H."/>
            <person name="Beilstein M.A."/>
            <person name="Grimwood J."/>
            <person name="Jenkins J."/>
            <person name="Shu S."/>
            <person name="Prochnik S."/>
            <person name="Xin M."/>
            <person name="Ma C."/>
            <person name="Schmutz J."/>
            <person name="Wing R.A."/>
            <person name="Mitchell-Olds T."/>
            <person name="Schumaker K.S."/>
            <person name="Wang X."/>
        </authorList>
    </citation>
    <scope>NUCLEOTIDE SEQUENCE [LARGE SCALE GENOMIC DNA]</scope>
</reference>
<evidence type="ECO:0000313" key="1">
    <source>
        <dbReference type="EMBL" id="ESQ50605.1"/>
    </source>
</evidence>
<name>V4LJA7_EUTSA</name>
<dbReference type="EMBL" id="KI517392">
    <property type="protein sequence ID" value="ESQ50605.1"/>
    <property type="molecule type" value="Genomic_DNA"/>
</dbReference>
<gene>
    <name evidence="1" type="ORF">EUTSA_v10022955mg</name>
</gene>
<evidence type="ECO:0000313" key="2">
    <source>
        <dbReference type="Proteomes" id="UP000030689"/>
    </source>
</evidence>
<accession>V4LJA7</accession>
<dbReference type="KEGG" id="eus:EUTSA_v10022955mg"/>
<organism evidence="1 2">
    <name type="scientific">Eutrema salsugineum</name>
    <name type="common">Saltwater cress</name>
    <name type="synonym">Sisymbrium salsugineum</name>
    <dbReference type="NCBI Taxonomy" id="72664"/>
    <lineage>
        <taxon>Eukaryota</taxon>
        <taxon>Viridiplantae</taxon>
        <taxon>Streptophyta</taxon>
        <taxon>Embryophyta</taxon>
        <taxon>Tracheophyta</taxon>
        <taxon>Spermatophyta</taxon>
        <taxon>Magnoliopsida</taxon>
        <taxon>eudicotyledons</taxon>
        <taxon>Gunneridae</taxon>
        <taxon>Pentapetalae</taxon>
        <taxon>rosids</taxon>
        <taxon>malvids</taxon>
        <taxon>Brassicales</taxon>
        <taxon>Brassicaceae</taxon>
        <taxon>Eutremeae</taxon>
        <taxon>Eutrema</taxon>
    </lineage>
</organism>
<dbReference type="Gramene" id="ESQ50605">
    <property type="protein sequence ID" value="ESQ50605"/>
    <property type="gene ID" value="EUTSA_v10022955mg"/>
</dbReference>
<sequence length="66" mass="7825">MAGQKQILNKKNLLWYGEEIARGDYYFFPGFSSPRVRVLLSLFRLPSIALLLFIHHKITYHHHLKT</sequence>
<dbReference type="AlphaFoldDB" id="V4LJA7"/>
<proteinExistence type="predicted"/>